<dbReference type="KEGG" id="agl:PYTT_1901"/>
<feature type="transmembrane region" description="Helical" evidence="6">
    <location>
        <begin position="93"/>
        <end position="113"/>
    </location>
</feature>
<dbReference type="RefSeq" id="WP_067777860.1">
    <property type="nucleotide sequence ID" value="NZ_LIGX01000041.1"/>
</dbReference>
<feature type="transmembrane region" description="Helical" evidence="6">
    <location>
        <begin position="28"/>
        <end position="54"/>
    </location>
</feature>
<accession>A0A1C7P9D0</accession>
<dbReference type="Proteomes" id="UP000176204">
    <property type="component" value="Chromosome I"/>
</dbReference>
<dbReference type="STRING" id="1679444.PYTT_1901"/>
<evidence type="ECO:0000256" key="2">
    <source>
        <dbReference type="ARBA" id="ARBA00010350"/>
    </source>
</evidence>
<sequence length="237" mass="25745">MSDYQLDQQRPVSAGRTQLRVNAFLNKVYLWMAFGLLATALTCHATVTSALFMTWLSGNFGIFLCLCLAELGLVWWLSSAIARNAIGTGTARFMFLLYAGLSGVTLGPLVMFYTAESLTLAFACTAGTFGAMTIVGLVTKRDMSTWGRTLMMILIGLIIAMVVNMFVGSSTLDLAISLAGVLLFSILTAYDTQKLLRAGESMDGNVADKAAVLGALELYLDFINLFIFLLRLLGRRN</sequence>
<dbReference type="PANTHER" id="PTHR23291">
    <property type="entry name" value="BAX INHIBITOR-RELATED"/>
    <property type="match status" value="1"/>
</dbReference>
<dbReference type="PANTHER" id="PTHR23291:SF50">
    <property type="entry name" value="PROTEIN LIFEGUARD 4"/>
    <property type="match status" value="1"/>
</dbReference>
<evidence type="ECO:0000256" key="1">
    <source>
        <dbReference type="ARBA" id="ARBA00004141"/>
    </source>
</evidence>
<keyword evidence="3 6" id="KW-0812">Transmembrane</keyword>
<feature type="transmembrane region" description="Helical" evidence="6">
    <location>
        <begin position="150"/>
        <end position="168"/>
    </location>
</feature>
<evidence type="ECO:0000256" key="6">
    <source>
        <dbReference type="RuleBase" id="RU004379"/>
    </source>
</evidence>
<evidence type="ECO:0000313" key="7">
    <source>
        <dbReference type="EMBL" id="SEH93933.1"/>
    </source>
</evidence>
<keyword evidence="5 6" id="KW-0472">Membrane</keyword>
<dbReference type="OrthoDB" id="9793828at2"/>
<dbReference type="Pfam" id="PF01027">
    <property type="entry name" value="Bax1-I"/>
    <property type="match status" value="1"/>
</dbReference>
<organism evidence="7 8">
    <name type="scientific">Akkermansia glycaniphila</name>
    <dbReference type="NCBI Taxonomy" id="1679444"/>
    <lineage>
        <taxon>Bacteria</taxon>
        <taxon>Pseudomonadati</taxon>
        <taxon>Verrucomicrobiota</taxon>
        <taxon>Verrucomicrobiia</taxon>
        <taxon>Verrucomicrobiales</taxon>
        <taxon>Akkermansiaceae</taxon>
        <taxon>Akkermansia</taxon>
    </lineage>
</organism>
<dbReference type="CDD" id="cd10432">
    <property type="entry name" value="BI-1-like_bacterial"/>
    <property type="match status" value="1"/>
</dbReference>
<evidence type="ECO:0000313" key="8">
    <source>
        <dbReference type="Proteomes" id="UP000176204"/>
    </source>
</evidence>
<keyword evidence="8" id="KW-1185">Reference proteome</keyword>
<dbReference type="InterPro" id="IPR006214">
    <property type="entry name" value="Bax_inhibitor_1-related"/>
</dbReference>
<feature type="transmembrane region" description="Helical" evidence="6">
    <location>
        <begin position="60"/>
        <end position="81"/>
    </location>
</feature>
<keyword evidence="4 6" id="KW-1133">Transmembrane helix</keyword>
<dbReference type="GO" id="GO:0005886">
    <property type="term" value="C:plasma membrane"/>
    <property type="evidence" value="ECO:0007669"/>
    <property type="project" value="TreeGrafter"/>
</dbReference>
<name>A0A1C7P9D0_9BACT</name>
<feature type="transmembrane region" description="Helical" evidence="6">
    <location>
        <begin position="211"/>
        <end position="233"/>
    </location>
</feature>
<evidence type="ECO:0000256" key="3">
    <source>
        <dbReference type="ARBA" id="ARBA00022692"/>
    </source>
</evidence>
<gene>
    <name evidence="7" type="ORF">PYTT_1901</name>
</gene>
<comment type="similarity">
    <text evidence="2 6">Belongs to the BI1 family.</text>
</comment>
<protein>
    <submittedName>
        <fullName evidence="7">Inhibitor of apoptosis-promoting bax1</fullName>
    </submittedName>
</protein>
<dbReference type="PATRIC" id="fig|1679444.3.peg.1875"/>
<evidence type="ECO:0000256" key="4">
    <source>
        <dbReference type="ARBA" id="ARBA00022989"/>
    </source>
</evidence>
<feature type="transmembrane region" description="Helical" evidence="6">
    <location>
        <begin position="119"/>
        <end position="138"/>
    </location>
</feature>
<reference evidence="8" key="1">
    <citation type="submission" date="2016-09" db="EMBL/GenBank/DDBJ databases">
        <authorList>
            <person name="Koehorst J."/>
        </authorList>
    </citation>
    <scope>NUCLEOTIDE SEQUENCE [LARGE SCALE GENOMIC DNA]</scope>
</reference>
<dbReference type="AlphaFoldDB" id="A0A1C7P9D0"/>
<evidence type="ECO:0000256" key="5">
    <source>
        <dbReference type="ARBA" id="ARBA00023136"/>
    </source>
</evidence>
<dbReference type="EMBL" id="LT629973">
    <property type="protein sequence ID" value="SEH93933.1"/>
    <property type="molecule type" value="Genomic_DNA"/>
</dbReference>
<proteinExistence type="inferred from homology"/>
<comment type="subcellular location">
    <subcellularLocation>
        <location evidence="1">Membrane</location>
        <topology evidence="1">Multi-pass membrane protein</topology>
    </subcellularLocation>
</comment>